<dbReference type="Gene3D" id="2.60.40.1120">
    <property type="entry name" value="Carboxypeptidase-like, regulatory domain"/>
    <property type="match status" value="1"/>
</dbReference>
<reference evidence="13" key="1">
    <citation type="journal article" date="2014" name="Int. J. Syst. Evol. Microbiol.">
        <title>Complete genome sequence of Corynebacterium casei LMG S-19264T (=DSM 44701T), isolated from a smear-ripened cheese.</title>
        <authorList>
            <consortium name="US DOE Joint Genome Institute (JGI-PGF)"/>
            <person name="Walter F."/>
            <person name="Albersmeier A."/>
            <person name="Kalinowski J."/>
            <person name="Ruckert C."/>
        </authorList>
    </citation>
    <scope>NUCLEOTIDE SEQUENCE</scope>
    <source>
        <strain evidence="13">CGMCC 1.12195</strain>
    </source>
</reference>
<feature type="domain" description="TonB-dependent receptor-like beta-barrel" evidence="11">
    <location>
        <begin position="414"/>
        <end position="1001"/>
    </location>
</feature>
<comment type="subcellular location">
    <subcellularLocation>
        <location evidence="1 8">Cell outer membrane</location>
        <topology evidence="1 8">Multi-pass membrane protein</topology>
    </subcellularLocation>
</comment>
<evidence type="ECO:0000256" key="4">
    <source>
        <dbReference type="ARBA" id="ARBA00022692"/>
    </source>
</evidence>
<evidence type="ECO:0000256" key="1">
    <source>
        <dbReference type="ARBA" id="ARBA00004571"/>
    </source>
</evidence>
<dbReference type="Pfam" id="PF07715">
    <property type="entry name" value="Plug"/>
    <property type="match status" value="1"/>
</dbReference>
<organism evidence="13 14">
    <name type="scientific">Parapedobacter pyrenivorans</name>
    <dbReference type="NCBI Taxonomy" id="1305674"/>
    <lineage>
        <taxon>Bacteria</taxon>
        <taxon>Pseudomonadati</taxon>
        <taxon>Bacteroidota</taxon>
        <taxon>Sphingobacteriia</taxon>
        <taxon>Sphingobacteriales</taxon>
        <taxon>Sphingobacteriaceae</taxon>
        <taxon>Parapedobacter</taxon>
    </lineage>
</organism>
<dbReference type="SUPFAM" id="SSF49464">
    <property type="entry name" value="Carboxypeptidase regulatory domain-like"/>
    <property type="match status" value="1"/>
</dbReference>
<feature type="chain" id="PRO_5037248782" evidence="10">
    <location>
        <begin position="20"/>
        <end position="1039"/>
    </location>
</feature>
<dbReference type="InterPro" id="IPR037066">
    <property type="entry name" value="Plug_dom_sf"/>
</dbReference>
<dbReference type="Gene3D" id="2.170.130.10">
    <property type="entry name" value="TonB-dependent receptor, plug domain"/>
    <property type="match status" value="1"/>
</dbReference>
<keyword evidence="4 8" id="KW-0812">Transmembrane</keyword>
<proteinExistence type="inferred from homology"/>
<protein>
    <submittedName>
        <fullName evidence="13">SusC/RagA family TonB-linked outer membrane protein</fullName>
    </submittedName>
</protein>
<gene>
    <name evidence="13" type="ORF">GCM10007415_26530</name>
</gene>
<comment type="caution">
    <text evidence="13">The sequence shown here is derived from an EMBL/GenBank/DDBJ whole genome shotgun (WGS) entry which is preliminary data.</text>
</comment>
<evidence type="ECO:0000256" key="9">
    <source>
        <dbReference type="RuleBase" id="RU003357"/>
    </source>
</evidence>
<keyword evidence="14" id="KW-1185">Reference proteome</keyword>
<dbReference type="AlphaFoldDB" id="A0A917HVG7"/>
<dbReference type="Gene3D" id="2.40.170.20">
    <property type="entry name" value="TonB-dependent receptor, beta-barrel domain"/>
    <property type="match status" value="1"/>
</dbReference>
<dbReference type="EMBL" id="BMER01000002">
    <property type="protein sequence ID" value="GGG90660.1"/>
    <property type="molecule type" value="Genomic_DNA"/>
</dbReference>
<dbReference type="InterPro" id="IPR036942">
    <property type="entry name" value="Beta-barrel_TonB_sf"/>
</dbReference>
<evidence type="ECO:0000256" key="5">
    <source>
        <dbReference type="ARBA" id="ARBA00023077"/>
    </source>
</evidence>
<evidence type="ECO:0000259" key="12">
    <source>
        <dbReference type="Pfam" id="PF07715"/>
    </source>
</evidence>
<evidence type="ECO:0000313" key="13">
    <source>
        <dbReference type="EMBL" id="GGG90660.1"/>
    </source>
</evidence>
<keyword evidence="10" id="KW-0732">Signal</keyword>
<evidence type="ECO:0000256" key="7">
    <source>
        <dbReference type="ARBA" id="ARBA00023237"/>
    </source>
</evidence>
<keyword evidence="3 8" id="KW-1134">Transmembrane beta strand</keyword>
<comment type="similarity">
    <text evidence="8 9">Belongs to the TonB-dependent receptor family.</text>
</comment>
<feature type="signal peptide" evidence="10">
    <location>
        <begin position="1"/>
        <end position="19"/>
    </location>
</feature>
<dbReference type="NCBIfam" id="TIGR04057">
    <property type="entry name" value="SusC_RagA_signa"/>
    <property type="match status" value="1"/>
</dbReference>
<evidence type="ECO:0000256" key="3">
    <source>
        <dbReference type="ARBA" id="ARBA00022452"/>
    </source>
</evidence>
<dbReference type="InterPro" id="IPR012910">
    <property type="entry name" value="Plug_dom"/>
</dbReference>
<evidence type="ECO:0000259" key="11">
    <source>
        <dbReference type="Pfam" id="PF00593"/>
    </source>
</evidence>
<keyword evidence="7 8" id="KW-0998">Cell outer membrane</keyword>
<dbReference type="SUPFAM" id="SSF56935">
    <property type="entry name" value="Porins"/>
    <property type="match status" value="1"/>
</dbReference>
<dbReference type="Pfam" id="PF00593">
    <property type="entry name" value="TonB_dep_Rec_b-barrel"/>
    <property type="match status" value="1"/>
</dbReference>
<dbReference type="NCBIfam" id="TIGR04056">
    <property type="entry name" value="OMP_RagA_SusC"/>
    <property type="match status" value="1"/>
</dbReference>
<dbReference type="RefSeq" id="WP_229738748.1">
    <property type="nucleotide sequence ID" value="NZ_BMER01000002.1"/>
</dbReference>
<evidence type="ECO:0000256" key="6">
    <source>
        <dbReference type="ARBA" id="ARBA00023136"/>
    </source>
</evidence>
<dbReference type="GO" id="GO:0009279">
    <property type="term" value="C:cell outer membrane"/>
    <property type="evidence" value="ECO:0007669"/>
    <property type="project" value="UniProtKB-SubCell"/>
</dbReference>
<keyword evidence="2 8" id="KW-0813">Transport</keyword>
<dbReference type="InterPro" id="IPR023997">
    <property type="entry name" value="TonB-dep_OMP_SusC/RagA_CS"/>
</dbReference>
<evidence type="ECO:0000313" key="14">
    <source>
        <dbReference type="Proteomes" id="UP000660862"/>
    </source>
</evidence>
<evidence type="ECO:0000256" key="10">
    <source>
        <dbReference type="SAM" id="SignalP"/>
    </source>
</evidence>
<evidence type="ECO:0000256" key="8">
    <source>
        <dbReference type="PROSITE-ProRule" id="PRU01360"/>
    </source>
</evidence>
<dbReference type="Proteomes" id="UP000660862">
    <property type="component" value="Unassembled WGS sequence"/>
</dbReference>
<reference evidence="13" key="2">
    <citation type="submission" date="2020-09" db="EMBL/GenBank/DDBJ databases">
        <authorList>
            <person name="Sun Q."/>
            <person name="Zhou Y."/>
        </authorList>
    </citation>
    <scope>NUCLEOTIDE SEQUENCE</scope>
    <source>
        <strain evidence="13">CGMCC 1.12195</strain>
    </source>
</reference>
<feature type="domain" description="TonB-dependent receptor plug" evidence="12">
    <location>
        <begin position="118"/>
        <end position="226"/>
    </location>
</feature>
<sequence>MNKIILACLLFGLAVHSNAASGALQEKLVRGVISAAGTNEPLVGASVHVKGSTVGTVTNDAGQYELRVASEEAVLVFSYTGKKQEERPVRGQTVINVMMGDDENMLSEVYIGYMTQRKADLTGSIAIASASDIAKNPSANAMKSLQGKLAGVHITTNGGNPAEGVNIQIRGLSSLSGGVRPLIVLDGMPTENLNLRDINAGDIESIQVLKDAASASIYGARASGGVILVQTKKGKVGQTKVEYNGSVAFSNVINKPTLMNAEQYGIAAFRAYAYDEEVYGMPMSLPSTYDFTWHRDANGRPVLESVKPAEWLNAEQTARGSDTDWLGEILRPAVMTNHQLTVSSGTEKSRSLFSLGYYDNQGTQIHTFFRQYSIRANNEYSLLNNRLKIGENLAVSYLQYRDANELRWALINPPAGPVYDINGGWAGAPGFDDFTNPVRVLTDNKDNIANYVKVIGNVFADLSIWNGISARTQFGVDYGNAYSRNLEKEWAETGGRNSDGENYVRSDQSHPLSYVWTNTLSYNMSTDKHSLDAVAGVEYTRFVQEGFWARREGVYLEDRDFAHIGVTTGTKYSLGSSADEYVYFSLFGKANYVYDQKYLFSATLRRDGSSLFGANNRYAIFPAFSAGWRISNEAFMEGHDFISDLKLRAGWGENGSVQGLPRGYTSTPFATDYFGTSYPIEGNETGPLLSGYRRTWLGNPDLKWETTTQTDVAVDFGFLNNRITGSLGYYFKKTRDILVQTPYIAAMGEGGEPWINGADMNNRGIEFEIGYRNDPQHAFQYAISANVGTYKTKIVSLPENVINKYPGDGVNDLVLGRTPGILYGLVADGIFKTQEEVDAHAEQPGKAVGRIRYKDLDGNGVVQELHDRTYIGITDPDFFGGVTFDLNYRNFDLNVFFQGVFGNMVNNDWKRESDLWNITVPAHKNHETRILGGWSFDNPNSDIPAISNSTQNAENRFSSYYVENGSYLKLRNIELGYTLPSAASSKLMMQHLRLYASARNVLTLKKSWGDDRFTSIDPEMPGYGYLTPFFLTFGLNVTF</sequence>
<keyword evidence="5 9" id="KW-0798">TonB box</keyword>
<accession>A0A917HVG7</accession>
<name>A0A917HVG7_9SPHI</name>
<dbReference type="InterPro" id="IPR039426">
    <property type="entry name" value="TonB-dep_rcpt-like"/>
</dbReference>
<dbReference type="InterPro" id="IPR023996">
    <property type="entry name" value="TonB-dep_OMP_SusC/RagA"/>
</dbReference>
<dbReference type="InterPro" id="IPR008969">
    <property type="entry name" value="CarboxyPept-like_regulatory"/>
</dbReference>
<dbReference type="PROSITE" id="PS52016">
    <property type="entry name" value="TONB_DEPENDENT_REC_3"/>
    <property type="match status" value="1"/>
</dbReference>
<dbReference type="Pfam" id="PF13715">
    <property type="entry name" value="CarbopepD_reg_2"/>
    <property type="match status" value="1"/>
</dbReference>
<dbReference type="InterPro" id="IPR000531">
    <property type="entry name" value="Beta-barrel_TonB"/>
</dbReference>
<evidence type="ECO:0000256" key="2">
    <source>
        <dbReference type="ARBA" id="ARBA00022448"/>
    </source>
</evidence>
<keyword evidence="6 8" id="KW-0472">Membrane</keyword>